<keyword evidence="2" id="KW-0472">Membrane</keyword>
<keyword evidence="2" id="KW-1133">Transmembrane helix</keyword>
<dbReference type="EMBL" id="CP019688">
    <property type="protein sequence ID" value="AQQ15211.1"/>
    <property type="molecule type" value="Genomic_DNA"/>
</dbReference>
<feature type="domain" description="VWFA" evidence="3">
    <location>
        <begin position="321"/>
        <end position="467"/>
    </location>
</feature>
<dbReference type="AlphaFoldDB" id="A0A1Q2HWH5"/>
<dbReference type="Pfam" id="PF00092">
    <property type="entry name" value="VWA"/>
    <property type="match status" value="1"/>
</dbReference>
<reference evidence="4 5" key="1">
    <citation type="submission" date="2016-12" db="EMBL/GenBank/DDBJ databases">
        <authorList>
            <person name="Song W.-J."/>
            <person name="Kurnit D.M."/>
        </authorList>
    </citation>
    <scope>NUCLEOTIDE SEQUENCE [LARGE SCALE GENOMIC DNA]</scope>
    <source>
        <strain evidence="4 5">DSM 30827</strain>
    </source>
</reference>
<keyword evidence="2" id="KW-0812">Transmembrane</keyword>
<feature type="transmembrane region" description="Helical" evidence="2">
    <location>
        <begin position="33"/>
        <end position="53"/>
    </location>
</feature>
<dbReference type="Gene3D" id="3.40.50.410">
    <property type="entry name" value="von Willebrand factor, type A domain"/>
    <property type="match status" value="1"/>
</dbReference>
<proteinExistence type="predicted"/>
<dbReference type="InterPro" id="IPR002035">
    <property type="entry name" value="VWF_A"/>
</dbReference>
<dbReference type="InterPro" id="IPR036465">
    <property type="entry name" value="vWFA_dom_sf"/>
</dbReference>
<accession>A0A1Q2HWH5</accession>
<protein>
    <recommendedName>
        <fullName evidence="3">VWFA domain-containing protein</fullName>
    </recommendedName>
</protein>
<keyword evidence="5" id="KW-1185">Reference proteome</keyword>
<dbReference type="KEGG" id="cgv:CGLAU_06240"/>
<sequence length="491" mass="49813">MDGSRNASTIGGGKAKMGRHSSGQNNYRLSGRAIAALVVALALVAGLIWFVVWQRGASESTAAQGDGSGTNDSCVSGEITLPVASSNAVVGKELVDAYAASNPVVRDYCIRPQLVETLSDAAVYIAPNTPIAHQELARSGRTAAVADPEQVFADVVGLSGQDNPGPNVPLQKVVFPTQMPASSAVVASLLADSDSTAVNVLTDQQIDSVDGITLTPGMWVATSKANSLPHAGFYPLDASVIYTAIPLNSGATVDENQARAGQDFARFGAQSFDAETPKQPVIAEMVWAAAMPTGGAALTADGNSPTNANDAAVAADGQVGNTVFLLDTSGAMEPYLESAKRGVERAADEVTAAGHNVALWNYSSPLSVGVTNGYRDNVAMTSSPSAVKNAVAPLTTGGVPQTREAVTAAVGSFPSPVRIVVITTGTADGEDDAVFTKAIQAGADSGTSIAVVHVGSAPHDKALEAVAASRQQVGSAAELEAAIVAATGTRS</sequence>
<name>A0A1Q2HWH5_9CORY</name>
<dbReference type="CDD" id="cd00198">
    <property type="entry name" value="vWFA"/>
    <property type="match status" value="1"/>
</dbReference>
<evidence type="ECO:0000256" key="2">
    <source>
        <dbReference type="SAM" id="Phobius"/>
    </source>
</evidence>
<evidence type="ECO:0000259" key="3">
    <source>
        <dbReference type="PROSITE" id="PS50234"/>
    </source>
</evidence>
<dbReference type="Proteomes" id="UP000217209">
    <property type="component" value="Chromosome"/>
</dbReference>
<dbReference type="SUPFAM" id="SSF53300">
    <property type="entry name" value="vWA-like"/>
    <property type="match status" value="1"/>
</dbReference>
<dbReference type="RefSeq" id="WP_095659929.1">
    <property type="nucleotide sequence ID" value="NZ_BAAAKB010000002.1"/>
</dbReference>
<organism evidence="4 5">
    <name type="scientific">Corynebacterium glaucum</name>
    <dbReference type="NCBI Taxonomy" id="187491"/>
    <lineage>
        <taxon>Bacteria</taxon>
        <taxon>Bacillati</taxon>
        <taxon>Actinomycetota</taxon>
        <taxon>Actinomycetes</taxon>
        <taxon>Mycobacteriales</taxon>
        <taxon>Corynebacteriaceae</taxon>
        <taxon>Corynebacterium</taxon>
    </lineage>
</organism>
<evidence type="ECO:0000313" key="5">
    <source>
        <dbReference type="Proteomes" id="UP000217209"/>
    </source>
</evidence>
<dbReference type="OrthoDB" id="4427980at2"/>
<gene>
    <name evidence="4" type="ORF">CGLAU_06240</name>
</gene>
<dbReference type="SMART" id="SM00327">
    <property type="entry name" value="VWA"/>
    <property type="match status" value="1"/>
</dbReference>
<feature type="region of interest" description="Disordered" evidence="1">
    <location>
        <begin position="1"/>
        <end position="22"/>
    </location>
</feature>
<evidence type="ECO:0000256" key="1">
    <source>
        <dbReference type="SAM" id="MobiDB-lite"/>
    </source>
</evidence>
<dbReference type="PROSITE" id="PS50234">
    <property type="entry name" value="VWFA"/>
    <property type="match status" value="1"/>
</dbReference>
<evidence type="ECO:0000313" key="4">
    <source>
        <dbReference type="EMBL" id="AQQ15211.1"/>
    </source>
</evidence>